<dbReference type="STRING" id="991905.SL003B_2353"/>
<dbReference type="RefSeq" id="WP_013653093.1">
    <property type="nucleotide sequence ID" value="NC_015259.1"/>
</dbReference>
<gene>
    <name evidence="1" type="ordered locus">SL003B_2353</name>
</gene>
<evidence type="ECO:0000313" key="1">
    <source>
        <dbReference type="EMBL" id="ADZ70778.1"/>
    </source>
</evidence>
<reference evidence="1 2" key="1">
    <citation type="journal article" date="2011" name="J. Bacteriol.">
        <title>Complete genome sequence of Polymorphum gilvum SL003B-26A1T, a crude oil-degrading bacterium from oil-polluted saline soil.</title>
        <authorList>
            <person name="Li S.G."/>
            <person name="Tang Y.Q."/>
            <person name="Nie Y."/>
            <person name="Cai M."/>
            <person name="Wu X.L."/>
        </authorList>
    </citation>
    <scope>NUCLEOTIDE SEQUENCE [LARGE SCALE GENOMIC DNA]</scope>
    <source>
        <strain evidence="2">LMG 25793 / CGMCC 1.9160 / SL003B-26A1</strain>
    </source>
</reference>
<evidence type="ECO:0000313" key="2">
    <source>
        <dbReference type="Proteomes" id="UP000008130"/>
    </source>
</evidence>
<dbReference type="GO" id="GO:0016853">
    <property type="term" value="F:isomerase activity"/>
    <property type="evidence" value="ECO:0007669"/>
    <property type="project" value="UniProtKB-KW"/>
</dbReference>
<dbReference type="OrthoDB" id="554104at2"/>
<organism evidence="1 2">
    <name type="scientific">Polymorphum gilvum (strain LMG 25793 / CGMCC 1.9160 / SL003B-26A1)</name>
    <dbReference type="NCBI Taxonomy" id="991905"/>
    <lineage>
        <taxon>Bacteria</taxon>
        <taxon>Pseudomonadati</taxon>
        <taxon>Pseudomonadota</taxon>
        <taxon>Alphaproteobacteria</taxon>
        <taxon>Rhodobacterales</taxon>
        <taxon>Paracoccaceae</taxon>
        <taxon>Polymorphum</taxon>
    </lineage>
</organism>
<dbReference type="HOGENOM" id="CLU_1309190_0_0_5"/>
<keyword evidence="2" id="KW-1185">Reference proteome</keyword>
<name>F2J0U2_POLGS</name>
<dbReference type="Proteomes" id="UP000008130">
    <property type="component" value="Chromosome"/>
</dbReference>
<dbReference type="KEGG" id="pgv:SL003B_2353"/>
<dbReference type="EMBL" id="CP002568">
    <property type="protein sequence ID" value="ADZ70778.1"/>
    <property type="molecule type" value="Genomic_DNA"/>
</dbReference>
<accession>F2J0U2</accession>
<protein>
    <submittedName>
        <fullName evidence="1">DNA topoisomerase IV subunit B</fullName>
    </submittedName>
</protein>
<proteinExistence type="predicted"/>
<keyword evidence="1" id="KW-0413">Isomerase</keyword>
<sequence>MVFADAGVAYARIPGMPNRIASRGLRALASGCADPDTLADATWIDEVELLTARELIRRYPAAFVFAIVQDPAERIADCYRDLIACEAPLPTFYSRRGFDKTMDLDAFVERICLIGDLRAENHFRSQANILSYKKRLVPELVVRAGSLDADWPALRTAIADRSGRDVGPAPALGAPAEDGLVERLRAGHLFSRLLRRYHNDYRTFFDAKPE</sequence>
<dbReference type="AlphaFoldDB" id="F2J0U2"/>
<dbReference type="eggNOG" id="ENOG5032ZZ3">
    <property type="taxonomic scope" value="Bacteria"/>
</dbReference>